<evidence type="ECO:0000313" key="3">
    <source>
        <dbReference type="Proteomes" id="UP000297777"/>
    </source>
</evidence>
<dbReference type="EMBL" id="PQXH01000051">
    <property type="protein sequence ID" value="TGO14571.1"/>
    <property type="molecule type" value="Genomic_DNA"/>
</dbReference>
<comment type="caution">
    <text evidence="2">The sequence shown here is derived from an EMBL/GenBank/DDBJ whole genome shotgun (WGS) entry which is preliminary data.</text>
</comment>
<feature type="compositionally biased region" description="Polar residues" evidence="1">
    <location>
        <begin position="141"/>
        <end position="154"/>
    </location>
</feature>
<evidence type="ECO:0000256" key="1">
    <source>
        <dbReference type="SAM" id="MobiDB-lite"/>
    </source>
</evidence>
<keyword evidence="3" id="KW-1185">Reference proteome</keyword>
<evidence type="ECO:0000313" key="2">
    <source>
        <dbReference type="EMBL" id="TGO14571.1"/>
    </source>
</evidence>
<organism evidence="2 3">
    <name type="scientific">Botrytis tulipae</name>
    <dbReference type="NCBI Taxonomy" id="87230"/>
    <lineage>
        <taxon>Eukaryota</taxon>
        <taxon>Fungi</taxon>
        <taxon>Dikarya</taxon>
        <taxon>Ascomycota</taxon>
        <taxon>Pezizomycotina</taxon>
        <taxon>Leotiomycetes</taxon>
        <taxon>Helotiales</taxon>
        <taxon>Sclerotiniaceae</taxon>
        <taxon>Botrytis</taxon>
    </lineage>
</organism>
<gene>
    <name evidence="2" type="ORF">BTUL_0051g00360</name>
</gene>
<dbReference type="AlphaFoldDB" id="A0A4Z1EZB7"/>
<name>A0A4Z1EZB7_9HELO</name>
<feature type="region of interest" description="Disordered" evidence="1">
    <location>
        <begin position="141"/>
        <end position="169"/>
    </location>
</feature>
<proteinExistence type="predicted"/>
<accession>A0A4Z1EZB7</accession>
<reference evidence="2 3" key="1">
    <citation type="submission" date="2017-12" db="EMBL/GenBank/DDBJ databases">
        <title>Comparative genomics of Botrytis spp.</title>
        <authorList>
            <person name="Valero-Jimenez C.A."/>
            <person name="Tapia P."/>
            <person name="Veloso J."/>
            <person name="Silva-Moreno E."/>
            <person name="Staats M."/>
            <person name="Valdes J.H."/>
            <person name="Van Kan J.A.L."/>
        </authorList>
    </citation>
    <scope>NUCLEOTIDE SEQUENCE [LARGE SCALE GENOMIC DNA]</scope>
    <source>
        <strain evidence="2 3">Bt9001</strain>
    </source>
</reference>
<dbReference type="Proteomes" id="UP000297777">
    <property type="component" value="Unassembled WGS sequence"/>
</dbReference>
<protein>
    <submittedName>
        <fullName evidence="2">Uncharacterized protein</fullName>
    </submittedName>
</protein>
<sequence length="169" mass="19259">MCGRRLPPVEGREQRMTELENCGYKQKPVENTAMYNREKFKMFPTAASGRAFWMRMVMKFIKSMVNMGRVRIRHLELWSFHAFTHPLVLLSLLCSKSPLEPRLGSLVEASSVQVLAEYTVNVFKTRGVQLRTFLEAKSGPNTRLSTVKTSSRSPSPHKTRLQTPAKTVG</sequence>